<evidence type="ECO:0008006" key="4">
    <source>
        <dbReference type="Google" id="ProtNLM"/>
    </source>
</evidence>
<dbReference type="RefSeq" id="WP_183362651.1">
    <property type="nucleotide sequence ID" value="NZ_BLXZ01000008.1"/>
</dbReference>
<comment type="caution">
    <text evidence="2">The sequence shown here is derived from an EMBL/GenBank/DDBJ whole genome shotgun (WGS) entry which is preliminary data.</text>
</comment>
<dbReference type="EMBL" id="BLXZ01000008">
    <property type="protein sequence ID" value="GFO70064.1"/>
    <property type="molecule type" value="Genomic_DNA"/>
</dbReference>
<feature type="signal peptide" evidence="1">
    <location>
        <begin position="1"/>
        <end position="22"/>
    </location>
</feature>
<sequence>MKQGSILVALALLLAAAQPANAAHKLLVTDLLDTGQAELKTGYQFSFLRPTIKNVGSYSKADDTQVSSLGFGLGHGLQLDLSLRQVFKERSLTPDGVERRSGMGDLSAGLQYRYPLPEQAPLAVVAGFAVAFDSAPRDGAGERSTVFSPSLSASYRLGSGTIPYFDYHARLRTKGEADSHEVVLGVEKELNHVLTLDGKLSAEFATSADLRTPAEDYAAELGAYLQLRKNLYLLPSGAFLQQSRRSIGEFRQQSVAGFRGGLALYYYFD</sequence>
<organism evidence="2 3">
    <name type="scientific">Geomonas limicola</name>
    <dbReference type="NCBI Taxonomy" id="2740186"/>
    <lineage>
        <taxon>Bacteria</taxon>
        <taxon>Pseudomonadati</taxon>
        <taxon>Thermodesulfobacteriota</taxon>
        <taxon>Desulfuromonadia</taxon>
        <taxon>Geobacterales</taxon>
        <taxon>Geobacteraceae</taxon>
        <taxon>Geomonas</taxon>
    </lineage>
</organism>
<protein>
    <recommendedName>
        <fullName evidence="4">Transporter</fullName>
    </recommendedName>
</protein>
<proteinExistence type="predicted"/>
<reference evidence="3" key="1">
    <citation type="submission" date="2020-06" db="EMBL/GenBank/DDBJ databases">
        <title>Draft genomic sequecing of Geomonas sp. Red745.</title>
        <authorList>
            <person name="Itoh H."/>
            <person name="Xu Z.X."/>
            <person name="Ushijima N."/>
            <person name="Masuda Y."/>
            <person name="Shiratori Y."/>
            <person name="Senoo K."/>
        </authorList>
    </citation>
    <scope>NUCLEOTIDE SEQUENCE [LARGE SCALE GENOMIC DNA]</scope>
    <source>
        <strain evidence="3">Red745</strain>
    </source>
</reference>
<evidence type="ECO:0000313" key="2">
    <source>
        <dbReference type="EMBL" id="GFO70064.1"/>
    </source>
</evidence>
<feature type="chain" id="PRO_5027692215" description="Transporter" evidence="1">
    <location>
        <begin position="23"/>
        <end position="269"/>
    </location>
</feature>
<evidence type="ECO:0000256" key="1">
    <source>
        <dbReference type="SAM" id="SignalP"/>
    </source>
</evidence>
<keyword evidence="3" id="KW-1185">Reference proteome</keyword>
<name>A0A6V8NE17_9BACT</name>
<dbReference type="Proteomes" id="UP000587586">
    <property type="component" value="Unassembled WGS sequence"/>
</dbReference>
<evidence type="ECO:0000313" key="3">
    <source>
        <dbReference type="Proteomes" id="UP000587586"/>
    </source>
</evidence>
<dbReference type="AlphaFoldDB" id="A0A6V8NE17"/>
<gene>
    <name evidence="2" type="ORF">GMLC_36430</name>
</gene>
<accession>A0A6V8NE17</accession>
<keyword evidence="1" id="KW-0732">Signal</keyword>